<sequence length="70" mass="7805">MSVYSIIFSDRQNAEATLDTVDTIDKKIVSRVCDSLRLLERLGAAKAAKLLESVKNYEPNPSDFTDSPEK</sequence>
<dbReference type="RefSeq" id="XP_031580785.1">
    <property type="nucleotide sequence ID" value="XM_031725413.1"/>
</dbReference>
<dbReference type="GeneID" id="42529352"/>
<name>A0A179V3R7_BLAGS</name>
<dbReference type="EMBL" id="GG657471">
    <property type="protein sequence ID" value="OAT13242.1"/>
    <property type="molecule type" value="Genomic_DNA"/>
</dbReference>
<dbReference type="Proteomes" id="UP000002038">
    <property type="component" value="Unassembled WGS sequence"/>
</dbReference>
<organism evidence="1 2">
    <name type="scientific">Blastomyces gilchristii (strain SLH14081)</name>
    <name type="common">Blastomyces dermatitidis</name>
    <dbReference type="NCBI Taxonomy" id="559298"/>
    <lineage>
        <taxon>Eukaryota</taxon>
        <taxon>Fungi</taxon>
        <taxon>Dikarya</taxon>
        <taxon>Ascomycota</taxon>
        <taxon>Pezizomycotina</taxon>
        <taxon>Eurotiomycetes</taxon>
        <taxon>Eurotiomycetidae</taxon>
        <taxon>Onygenales</taxon>
        <taxon>Ajellomycetaceae</taxon>
        <taxon>Blastomyces</taxon>
    </lineage>
</organism>
<evidence type="ECO:0000313" key="2">
    <source>
        <dbReference type="Proteomes" id="UP000002038"/>
    </source>
</evidence>
<reference evidence="2" key="1">
    <citation type="journal article" date="2015" name="PLoS Genet.">
        <title>The dynamic genome and transcriptome of the human fungal pathogen Blastomyces and close relative Emmonsia.</title>
        <authorList>
            <person name="Munoz J.F."/>
            <person name="Gauthier G.M."/>
            <person name="Desjardins C.A."/>
            <person name="Gallo J.E."/>
            <person name="Holder J."/>
            <person name="Sullivan T.D."/>
            <person name="Marty A.J."/>
            <person name="Carmen J.C."/>
            <person name="Chen Z."/>
            <person name="Ding L."/>
            <person name="Gujja S."/>
            <person name="Magrini V."/>
            <person name="Misas E."/>
            <person name="Mitreva M."/>
            <person name="Priest M."/>
            <person name="Saif S."/>
            <person name="Whiston E.A."/>
            <person name="Young S."/>
            <person name="Zeng Q."/>
            <person name="Goldman W.E."/>
            <person name="Mardis E.R."/>
            <person name="Taylor J.W."/>
            <person name="McEwen J.G."/>
            <person name="Clay O.K."/>
            <person name="Klein B.S."/>
            <person name="Cuomo C.A."/>
        </authorList>
    </citation>
    <scope>NUCLEOTIDE SEQUENCE [LARGE SCALE GENOMIC DNA]</scope>
    <source>
        <strain evidence="2">SLH14081</strain>
    </source>
</reference>
<keyword evidence="2" id="KW-1185">Reference proteome</keyword>
<gene>
    <name evidence="1" type="ORF">BDBG_17762</name>
</gene>
<evidence type="ECO:0000313" key="1">
    <source>
        <dbReference type="EMBL" id="OAT13242.1"/>
    </source>
</evidence>
<dbReference type="AlphaFoldDB" id="A0A179V3R7"/>
<accession>A0A179V3R7</accession>
<protein>
    <submittedName>
        <fullName evidence="1">Uncharacterized protein</fullName>
    </submittedName>
</protein>
<dbReference type="VEuPathDB" id="FungiDB:BDBG_17762"/>
<proteinExistence type="predicted"/>
<dbReference type="KEGG" id="bgh:BDBG_17762"/>
<dbReference type="OrthoDB" id="4188702at2759"/>